<dbReference type="RefSeq" id="WP_111319460.1">
    <property type="nucleotide sequence ID" value="NZ_BIFX01000001.1"/>
</dbReference>
<dbReference type="AlphaFoldDB" id="A0A326UGG5"/>
<sequence>MNCKEVRMQLLALIEDDLPVEQREAVEAVLAHCSEYQQEYLAARQARSLLLLFRSKPGEAVPLPDFESRLMELLKQRRSDRLVQEGFEELVPLAGKEQVSSEERSAVQKKR</sequence>
<evidence type="ECO:0000313" key="2">
    <source>
        <dbReference type="Proteomes" id="UP000248806"/>
    </source>
</evidence>
<proteinExistence type="predicted"/>
<gene>
    <name evidence="1" type="ORF">EI42_01037</name>
</gene>
<dbReference type="Proteomes" id="UP000248806">
    <property type="component" value="Unassembled WGS sequence"/>
</dbReference>
<organism evidence="1 2">
    <name type="scientific">Thermosporothrix hazakensis</name>
    <dbReference type="NCBI Taxonomy" id="644383"/>
    <lineage>
        <taxon>Bacteria</taxon>
        <taxon>Bacillati</taxon>
        <taxon>Chloroflexota</taxon>
        <taxon>Ktedonobacteria</taxon>
        <taxon>Ktedonobacterales</taxon>
        <taxon>Thermosporotrichaceae</taxon>
        <taxon>Thermosporothrix</taxon>
    </lineage>
</organism>
<accession>A0A326UGG5</accession>
<comment type="caution">
    <text evidence="1">The sequence shown here is derived from an EMBL/GenBank/DDBJ whole genome shotgun (WGS) entry which is preliminary data.</text>
</comment>
<protein>
    <submittedName>
        <fullName evidence="1">Uncharacterized protein</fullName>
    </submittedName>
</protein>
<name>A0A326UGG5_THEHA</name>
<keyword evidence="2" id="KW-1185">Reference proteome</keyword>
<dbReference type="EMBL" id="QKUF01000001">
    <property type="protein sequence ID" value="PZW36851.1"/>
    <property type="molecule type" value="Genomic_DNA"/>
</dbReference>
<reference evidence="1 2" key="1">
    <citation type="submission" date="2018-06" db="EMBL/GenBank/DDBJ databases">
        <title>Genomic Encyclopedia of Archaeal and Bacterial Type Strains, Phase II (KMG-II): from individual species to whole genera.</title>
        <authorList>
            <person name="Goeker M."/>
        </authorList>
    </citation>
    <scope>NUCLEOTIDE SEQUENCE [LARGE SCALE GENOMIC DNA]</scope>
    <source>
        <strain evidence="1 2">ATCC BAA-1881</strain>
    </source>
</reference>
<evidence type="ECO:0000313" key="1">
    <source>
        <dbReference type="EMBL" id="PZW36851.1"/>
    </source>
</evidence>